<accession>A0A9E8HHB6</accession>
<feature type="chain" id="PRO_5038483427" evidence="1">
    <location>
        <begin position="23"/>
        <end position="175"/>
    </location>
</feature>
<protein>
    <submittedName>
        <fullName evidence="2">Uncharacterized protein</fullName>
    </submittedName>
</protein>
<proteinExistence type="predicted"/>
<dbReference type="RefSeq" id="WP_251811207.1">
    <property type="nucleotide sequence ID" value="NZ_CP101527.1"/>
</dbReference>
<feature type="signal peptide" evidence="1">
    <location>
        <begin position="1"/>
        <end position="22"/>
    </location>
</feature>
<dbReference type="EMBL" id="CP101527">
    <property type="protein sequence ID" value="UZW74192.1"/>
    <property type="molecule type" value="Genomic_DNA"/>
</dbReference>
<keyword evidence="3" id="KW-1185">Reference proteome</keyword>
<evidence type="ECO:0000256" key="1">
    <source>
        <dbReference type="SAM" id="SignalP"/>
    </source>
</evidence>
<name>A0A9E8HHB6_9ALTE</name>
<gene>
    <name evidence="2" type="ORF">NNL22_14350</name>
</gene>
<dbReference type="AlphaFoldDB" id="A0A9E8HHB6"/>
<dbReference type="KEGG" id="asem:NNL22_14350"/>
<evidence type="ECO:0000313" key="2">
    <source>
        <dbReference type="EMBL" id="UZW74192.1"/>
    </source>
</evidence>
<dbReference type="Proteomes" id="UP001164472">
    <property type="component" value="Chromosome"/>
</dbReference>
<reference evidence="2" key="1">
    <citation type="submission" date="2022-07" db="EMBL/GenBank/DDBJ databases">
        <title>Alkalimarinus sp. nov., isolated from gut of a Alitta virens.</title>
        <authorList>
            <person name="Yang A.I."/>
            <person name="Shin N.-R."/>
        </authorList>
    </citation>
    <scope>NUCLEOTIDE SEQUENCE</scope>
    <source>
        <strain evidence="2">FA028</strain>
    </source>
</reference>
<sequence>MKSIFGALLILFALYGCSTVNIIDANPDNPADILKSEMSGLSPSQTNTHGSWQSTLEYVNNKLKYGEKVFYSPTFKKFVHAKFSDEYKLFEMSQLDMESTMIRRQGAGGNKRNSIDRVIIPTKKSNAEFEHIFASGKRSTSPNLIFKVDSGSDSAKIISAFKLMTKPENSTTPQE</sequence>
<organism evidence="2 3">
    <name type="scientific">Alkalimarinus sediminis</name>
    <dbReference type="NCBI Taxonomy" id="1632866"/>
    <lineage>
        <taxon>Bacteria</taxon>
        <taxon>Pseudomonadati</taxon>
        <taxon>Pseudomonadota</taxon>
        <taxon>Gammaproteobacteria</taxon>
        <taxon>Alteromonadales</taxon>
        <taxon>Alteromonadaceae</taxon>
        <taxon>Alkalimarinus</taxon>
    </lineage>
</organism>
<keyword evidence="1" id="KW-0732">Signal</keyword>
<evidence type="ECO:0000313" key="3">
    <source>
        <dbReference type="Proteomes" id="UP001164472"/>
    </source>
</evidence>
<dbReference type="PROSITE" id="PS51257">
    <property type="entry name" value="PROKAR_LIPOPROTEIN"/>
    <property type="match status" value="1"/>
</dbReference>